<dbReference type="NCBIfam" id="NF009855">
    <property type="entry name" value="PRK13321.1"/>
    <property type="match status" value="1"/>
</dbReference>
<dbReference type="PANTHER" id="PTHR34265:SF1">
    <property type="entry name" value="TYPE III PANTOTHENATE KINASE"/>
    <property type="match status" value="1"/>
</dbReference>
<comment type="subcellular location">
    <subcellularLocation>
        <location evidence="3 16">Cytoplasm</location>
    </subcellularLocation>
</comment>
<evidence type="ECO:0000256" key="15">
    <source>
        <dbReference type="ARBA" id="ARBA00040883"/>
    </source>
</evidence>
<feature type="binding site" evidence="16">
    <location>
        <position position="132"/>
    </location>
    <ligand>
        <name>ATP</name>
        <dbReference type="ChEBI" id="CHEBI:30616"/>
    </ligand>
</feature>
<dbReference type="Pfam" id="PF03309">
    <property type="entry name" value="Pan_kinase"/>
    <property type="match status" value="1"/>
</dbReference>
<dbReference type="GO" id="GO:0015937">
    <property type="term" value="P:coenzyme A biosynthetic process"/>
    <property type="evidence" value="ECO:0007669"/>
    <property type="project" value="UniProtKB-UniRule"/>
</dbReference>
<keyword evidence="7 16" id="KW-0963">Cytoplasm</keyword>
<name>A0A1I0HBH5_9FIRM</name>
<dbReference type="OrthoDB" id="9804707at2"/>
<reference evidence="17 18" key="1">
    <citation type="submission" date="2016-10" db="EMBL/GenBank/DDBJ databases">
        <authorList>
            <person name="de Groot N.N."/>
        </authorList>
    </citation>
    <scope>NUCLEOTIDE SEQUENCE [LARGE SCALE GENOMIC DNA]</scope>
    <source>
        <strain evidence="17 18">DSM 18979</strain>
    </source>
</reference>
<comment type="pathway">
    <text evidence="4 16">Cofactor biosynthesis; coenzyme A biosynthesis; CoA from (R)-pantothenate: step 1/5.</text>
</comment>
<evidence type="ECO:0000313" key="17">
    <source>
        <dbReference type="EMBL" id="SET81145.1"/>
    </source>
</evidence>
<evidence type="ECO:0000256" key="14">
    <source>
        <dbReference type="ARBA" id="ARBA00038036"/>
    </source>
</evidence>
<dbReference type="RefSeq" id="WP_090447020.1">
    <property type="nucleotide sequence ID" value="NZ_FOHU01000038.1"/>
</dbReference>
<evidence type="ECO:0000256" key="2">
    <source>
        <dbReference type="ARBA" id="ARBA00001958"/>
    </source>
</evidence>
<comment type="similarity">
    <text evidence="14 16">Belongs to the type III pantothenate kinase family.</text>
</comment>
<evidence type="ECO:0000256" key="16">
    <source>
        <dbReference type="HAMAP-Rule" id="MF_01274"/>
    </source>
</evidence>
<evidence type="ECO:0000256" key="11">
    <source>
        <dbReference type="ARBA" id="ARBA00022840"/>
    </source>
</evidence>
<evidence type="ECO:0000256" key="7">
    <source>
        <dbReference type="ARBA" id="ARBA00022490"/>
    </source>
</evidence>
<dbReference type="NCBIfam" id="NF009848">
    <property type="entry name" value="PRK13318.1-6"/>
    <property type="match status" value="1"/>
</dbReference>
<dbReference type="GO" id="GO:0005737">
    <property type="term" value="C:cytoplasm"/>
    <property type="evidence" value="ECO:0007669"/>
    <property type="project" value="UniProtKB-SubCell"/>
</dbReference>
<evidence type="ECO:0000256" key="10">
    <source>
        <dbReference type="ARBA" id="ARBA00022777"/>
    </source>
</evidence>
<dbReference type="SUPFAM" id="SSF53067">
    <property type="entry name" value="Actin-like ATPase domain"/>
    <property type="match status" value="2"/>
</dbReference>
<dbReference type="NCBIfam" id="NF009847">
    <property type="entry name" value="PRK13318.1-5"/>
    <property type="match status" value="1"/>
</dbReference>
<protein>
    <recommendedName>
        <fullName evidence="15 16">Type III pantothenate kinase</fullName>
        <ecNumber evidence="6 16">2.7.1.33</ecNumber>
    </recommendedName>
    <alternativeName>
        <fullName evidence="16">PanK-III</fullName>
    </alternativeName>
    <alternativeName>
        <fullName evidence="16">Pantothenic acid kinase</fullName>
    </alternativeName>
</protein>
<keyword evidence="11 16" id="KW-0067">ATP-binding</keyword>
<feature type="binding site" evidence="16">
    <location>
        <begin position="107"/>
        <end position="110"/>
    </location>
    <ligand>
        <name>substrate</name>
    </ligand>
</feature>
<dbReference type="EMBL" id="FOHU01000038">
    <property type="protein sequence ID" value="SET81145.1"/>
    <property type="molecule type" value="Genomic_DNA"/>
</dbReference>
<feature type="binding site" evidence="16">
    <location>
        <position position="129"/>
    </location>
    <ligand>
        <name>K(+)</name>
        <dbReference type="ChEBI" id="CHEBI:29103"/>
    </ligand>
</feature>
<evidence type="ECO:0000256" key="1">
    <source>
        <dbReference type="ARBA" id="ARBA00001206"/>
    </source>
</evidence>
<proteinExistence type="inferred from homology"/>
<comment type="function">
    <text evidence="16">Catalyzes the phosphorylation of pantothenate (Pan), the first step in CoA biosynthesis.</text>
</comment>
<evidence type="ECO:0000256" key="3">
    <source>
        <dbReference type="ARBA" id="ARBA00004496"/>
    </source>
</evidence>
<comment type="catalytic activity">
    <reaction evidence="1 16">
        <text>(R)-pantothenate + ATP = (R)-4'-phosphopantothenate + ADP + H(+)</text>
        <dbReference type="Rhea" id="RHEA:16373"/>
        <dbReference type="ChEBI" id="CHEBI:10986"/>
        <dbReference type="ChEBI" id="CHEBI:15378"/>
        <dbReference type="ChEBI" id="CHEBI:29032"/>
        <dbReference type="ChEBI" id="CHEBI:30616"/>
        <dbReference type="ChEBI" id="CHEBI:456216"/>
        <dbReference type="EC" id="2.7.1.33"/>
    </reaction>
</comment>
<dbReference type="AlphaFoldDB" id="A0A1I0HBH5"/>
<dbReference type="STRING" id="426128.SAMN05660297_03584"/>
<keyword evidence="13 16" id="KW-0173">Coenzyme A biosynthesis</keyword>
<keyword evidence="10 16" id="KW-0418">Kinase</keyword>
<dbReference type="InterPro" id="IPR043129">
    <property type="entry name" value="ATPase_NBD"/>
</dbReference>
<dbReference type="HAMAP" id="MF_01274">
    <property type="entry name" value="Pantothen_kinase_3"/>
    <property type="match status" value="1"/>
</dbReference>
<keyword evidence="18" id="KW-1185">Reference proteome</keyword>
<accession>A0A1I0HBH5</accession>
<feature type="binding site" evidence="16">
    <location>
        <position position="100"/>
    </location>
    <ligand>
        <name>substrate</name>
    </ligand>
</feature>
<comment type="cofactor">
    <cofactor evidence="2">
        <name>K(+)</name>
        <dbReference type="ChEBI" id="CHEBI:29103"/>
    </cofactor>
</comment>
<dbReference type="GO" id="GO:0005524">
    <property type="term" value="F:ATP binding"/>
    <property type="evidence" value="ECO:0007669"/>
    <property type="project" value="UniProtKB-UniRule"/>
</dbReference>
<organism evidence="17 18">
    <name type="scientific">Natronincola peptidivorans</name>
    <dbReference type="NCBI Taxonomy" id="426128"/>
    <lineage>
        <taxon>Bacteria</taxon>
        <taxon>Bacillati</taxon>
        <taxon>Bacillota</taxon>
        <taxon>Clostridia</taxon>
        <taxon>Peptostreptococcales</taxon>
        <taxon>Natronincolaceae</taxon>
        <taxon>Natronincola</taxon>
    </lineage>
</organism>
<keyword evidence="16" id="KW-0479">Metal-binding</keyword>
<gene>
    <name evidence="16" type="primary">coaX</name>
    <name evidence="17" type="ORF">SAMN05660297_03584</name>
</gene>
<dbReference type="GO" id="GO:0046872">
    <property type="term" value="F:metal ion binding"/>
    <property type="evidence" value="ECO:0007669"/>
    <property type="project" value="UniProtKB-KW"/>
</dbReference>
<dbReference type="EC" id="2.7.1.33" evidence="6 16"/>
<feature type="binding site" evidence="16">
    <location>
        <begin position="6"/>
        <end position="13"/>
    </location>
    <ligand>
        <name>ATP</name>
        <dbReference type="ChEBI" id="CHEBI:30616"/>
    </ligand>
</feature>
<evidence type="ECO:0000256" key="12">
    <source>
        <dbReference type="ARBA" id="ARBA00022958"/>
    </source>
</evidence>
<dbReference type="InterPro" id="IPR004619">
    <property type="entry name" value="Type_III_PanK"/>
</dbReference>
<dbReference type="NCBIfam" id="TIGR00671">
    <property type="entry name" value="baf"/>
    <property type="match status" value="1"/>
</dbReference>
<evidence type="ECO:0000256" key="8">
    <source>
        <dbReference type="ARBA" id="ARBA00022679"/>
    </source>
</evidence>
<feature type="active site" description="Proton acceptor" evidence="16">
    <location>
        <position position="109"/>
    </location>
</feature>
<keyword evidence="8 16" id="KW-0808">Transferase</keyword>
<keyword evidence="9 16" id="KW-0547">Nucleotide-binding</keyword>
<dbReference type="PANTHER" id="PTHR34265">
    <property type="entry name" value="TYPE III PANTOTHENATE KINASE"/>
    <property type="match status" value="1"/>
</dbReference>
<evidence type="ECO:0000256" key="5">
    <source>
        <dbReference type="ARBA" id="ARBA00011738"/>
    </source>
</evidence>
<feature type="binding site" evidence="16">
    <location>
        <position position="184"/>
    </location>
    <ligand>
        <name>substrate</name>
    </ligand>
</feature>
<sequence length="262" mass="29108">MILVIDVGNTNIVLGLYREEELVDSWRIATDKEKSSDEYGILLHQLFQFSNRSIQEVGDVIISSVVPNIMHSLENSVRKIFKIEPLVVGPGVKTGMNIKYDNPRQVGADRIVNAVAAFEKYKGPLIIVDFGTATTFCAISTKGEYLGGTIAPGMKISSDALFQRAAKLPRVELVKPGRVICKNTVNSMQSGIIYGYVGLVEYIIKKMTKELKSQDIKVIATGGLAALIASETKHIHIVDKILTLEGLRIIYERNREDRMQRL</sequence>
<keyword evidence="12 16" id="KW-0630">Potassium</keyword>
<comment type="cofactor">
    <cofactor evidence="16">
        <name>NH4(+)</name>
        <dbReference type="ChEBI" id="CHEBI:28938"/>
    </cofactor>
    <cofactor evidence="16">
        <name>K(+)</name>
        <dbReference type="ChEBI" id="CHEBI:29103"/>
    </cofactor>
    <text evidence="16">A monovalent cation. Ammonium or potassium.</text>
</comment>
<comment type="subunit">
    <text evidence="5 16">Homodimer.</text>
</comment>
<evidence type="ECO:0000256" key="6">
    <source>
        <dbReference type="ARBA" id="ARBA00012102"/>
    </source>
</evidence>
<dbReference type="Gene3D" id="3.30.420.40">
    <property type="match status" value="2"/>
</dbReference>
<evidence type="ECO:0000256" key="13">
    <source>
        <dbReference type="ARBA" id="ARBA00022993"/>
    </source>
</evidence>
<dbReference type="GO" id="GO:0004594">
    <property type="term" value="F:pantothenate kinase activity"/>
    <property type="evidence" value="ECO:0007669"/>
    <property type="project" value="UniProtKB-UniRule"/>
</dbReference>
<dbReference type="Proteomes" id="UP000199568">
    <property type="component" value="Unassembled WGS sequence"/>
</dbReference>
<evidence type="ECO:0000256" key="4">
    <source>
        <dbReference type="ARBA" id="ARBA00005225"/>
    </source>
</evidence>
<dbReference type="CDD" id="cd24015">
    <property type="entry name" value="ASKHA_NBD_PanK-III"/>
    <property type="match status" value="1"/>
</dbReference>
<evidence type="ECO:0000256" key="9">
    <source>
        <dbReference type="ARBA" id="ARBA00022741"/>
    </source>
</evidence>
<dbReference type="UniPathway" id="UPA00241">
    <property type="reaction ID" value="UER00352"/>
</dbReference>
<evidence type="ECO:0000313" key="18">
    <source>
        <dbReference type="Proteomes" id="UP000199568"/>
    </source>
</evidence>